<dbReference type="InterPro" id="IPR042221">
    <property type="entry name" value="Leu/Phe-tRNA_Trfase_N"/>
</dbReference>
<dbReference type="InterPro" id="IPR016181">
    <property type="entry name" value="Acyl_CoA_acyltransferase"/>
</dbReference>
<dbReference type="RefSeq" id="WP_280320888.1">
    <property type="nucleotide sequence ID" value="NZ_CP118605.1"/>
</dbReference>
<comment type="similarity">
    <text evidence="4">Belongs to the L/F-transferase family.</text>
</comment>
<comment type="subcellular location">
    <subcellularLocation>
        <location evidence="4">Cytoplasm</location>
    </subcellularLocation>
</comment>
<comment type="function">
    <text evidence="4">Functions in the N-end rule pathway of protein degradation where it conjugates Leu, Phe and, less efficiently, Met from aminoacyl-tRNAs to the N-termini of proteins containing an N-terminal arginine or lysine.</text>
</comment>
<accession>A0ABY8NHS6</accession>
<comment type="catalytic activity">
    <reaction evidence="4">
        <text>N-terminal L-lysyl-[protein] + L-leucyl-tRNA(Leu) = N-terminal L-leucyl-L-lysyl-[protein] + tRNA(Leu) + H(+)</text>
        <dbReference type="Rhea" id="RHEA:12340"/>
        <dbReference type="Rhea" id="RHEA-COMP:9613"/>
        <dbReference type="Rhea" id="RHEA-COMP:9622"/>
        <dbReference type="Rhea" id="RHEA-COMP:12670"/>
        <dbReference type="Rhea" id="RHEA-COMP:12671"/>
        <dbReference type="ChEBI" id="CHEBI:15378"/>
        <dbReference type="ChEBI" id="CHEBI:65249"/>
        <dbReference type="ChEBI" id="CHEBI:78442"/>
        <dbReference type="ChEBI" id="CHEBI:78494"/>
        <dbReference type="ChEBI" id="CHEBI:133043"/>
        <dbReference type="EC" id="2.3.2.6"/>
    </reaction>
</comment>
<protein>
    <recommendedName>
        <fullName evidence="4">Leucyl/phenylalanyl-tRNA--protein transferase</fullName>
        <ecNumber evidence="4">2.3.2.6</ecNumber>
    </recommendedName>
    <alternativeName>
        <fullName evidence="4">L/F-transferase</fullName>
    </alternativeName>
    <alternativeName>
        <fullName evidence="4">Leucyltransferase</fullName>
    </alternativeName>
    <alternativeName>
        <fullName evidence="4">Phenyalanyltransferase</fullName>
    </alternativeName>
</protein>
<organism evidence="5 6">
    <name type="scientific">Microbulbifer bruguierae</name>
    <dbReference type="NCBI Taxonomy" id="3029061"/>
    <lineage>
        <taxon>Bacteria</taxon>
        <taxon>Pseudomonadati</taxon>
        <taxon>Pseudomonadota</taxon>
        <taxon>Gammaproteobacteria</taxon>
        <taxon>Cellvibrionales</taxon>
        <taxon>Microbulbiferaceae</taxon>
        <taxon>Microbulbifer</taxon>
    </lineage>
</organism>
<dbReference type="SUPFAM" id="SSF55729">
    <property type="entry name" value="Acyl-CoA N-acyltransferases (Nat)"/>
    <property type="match status" value="1"/>
</dbReference>
<dbReference type="Proteomes" id="UP001236500">
    <property type="component" value="Chromosome"/>
</dbReference>
<keyword evidence="1 4" id="KW-0963">Cytoplasm</keyword>
<dbReference type="PANTHER" id="PTHR30098:SF2">
    <property type="entry name" value="LEUCYL_PHENYLALANYL-TRNA--PROTEIN TRANSFERASE"/>
    <property type="match status" value="1"/>
</dbReference>
<dbReference type="InterPro" id="IPR042203">
    <property type="entry name" value="Leu/Phe-tRNA_Trfase_C"/>
</dbReference>
<dbReference type="NCBIfam" id="TIGR00667">
    <property type="entry name" value="aat"/>
    <property type="match status" value="1"/>
</dbReference>
<dbReference type="Gene3D" id="3.40.630.70">
    <property type="entry name" value="Leucyl/phenylalanyl-tRNA-protein transferase, C-terminal domain"/>
    <property type="match status" value="1"/>
</dbReference>
<dbReference type="Pfam" id="PF03588">
    <property type="entry name" value="Leu_Phe_trans"/>
    <property type="match status" value="1"/>
</dbReference>
<reference evidence="5 6" key="1">
    <citation type="submission" date="2023-02" db="EMBL/GenBank/DDBJ databases">
        <title>Description and genomic characterization of Microbulbifer bruguierae sp. nov., isolated from the sediment of mangrove plant Bruguiera sexangula.</title>
        <authorList>
            <person name="Long M."/>
        </authorList>
    </citation>
    <scope>NUCLEOTIDE SEQUENCE [LARGE SCALE GENOMIC DNA]</scope>
    <source>
        <strain evidence="5 6">H12</strain>
    </source>
</reference>
<dbReference type="GO" id="GO:0008914">
    <property type="term" value="F:leucyl-tRNA--protein transferase activity"/>
    <property type="evidence" value="ECO:0007669"/>
    <property type="project" value="UniProtKB-EC"/>
</dbReference>
<evidence type="ECO:0000313" key="6">
    <source>
        <dbReference type="Proteomes" id="UP001236500"/>
    </source>
</evidence>
<keyword evidence="6" id="KW-1185">Reference proteome</keyword>
<dbReference type="Gene3D" id="3.30.70.3550">
    <property type="entry name" value="Leucyl/phenylalanyl-tRNA-protein transferase, N-terminal domain"/>
    <property type="match status" value="1"/>
</dbReference>
<comment type="catalytic activity">
    <reaction evidence="4">
        <text>L-phenylalanyl-tRNA(Phe) + an N-terminal L-alpha-aminoacyl-[protein] = an N-terminal L-phenylalanyl-L-alpha-aminoacyl-[protein] + tRNA(Phe)</text>
        <dbReference type="Rhea" id="RHEA:43632"/>
        <dbReference type="Rhea" id="RHEA-COMP:9668"/>
        <dbReference type="Rhea" id="RHEA-COMP:9699"/>
        <dbReference type="Rhea" id="RHEA-COMP:10636"/>
        <dbReference type="Rhea" id="RHEA-COMP:10637"/>
        <dbReference type="ChEBI" id="CHEBI:78442"/>
        <dbReference type="ChEBI" id="CHEBI:78531"/>
        <dbReference type="ChEBI" id="CHEBI:78597"/>
        <dbReference type="ChEBI" id="CHEBI:83561"/>
        <dbReference type="EC" id="2.3.2.6"/>
    </reaction>
</comment>
<gene>
    <name evidence="4 5" type="primary">aat</name>
    <name evidence="5" type="ORF">PVT68_01940</name>
</gene>
<sequence>MTDNADEILTLLDPDAVNFPDTGKALKDPNGLLAVGGELSPEWLLAAYSKGIFPWFSDDQPILWWTPSPRCIVRPQNLRFSRSLRKVIRQKRFQVTFDQAFADVLDGCAGPRASESGTWITHDMRQAYIEMHRQGHAHSVETWLNGQLVGGLYGLAIGRVFFGESMFHRATDASKVAFAFLASQLREWGCELIDCQVCNPHLSSLGAVEVSRAIFETLLVSEVRRPSFPSPWPPAPAPALFDTT</sequence>
<dbReference type="InterPro" id="IPR004616">
    <property type="entry name" value="Leu/Phe-tRNA_Trfase"/>
</dbReference>
<dbReference type="EMBL" id="CP118605">
    <property type="protein sequence ID" value="WGL17073.1"/>
    <property type="molecule type" value="Genomic_DNA"/>
</dbReference>
<evidence type="ECO:0000256" key="2">
    <source>
        <dbReference type="ARBA" id="ARBA00022679"/>
    </source>
</evidence>
<evidence type="ECO:0000256" key="4">
    <source>
        <dbReference type="HAMAP-Rule" id="MF_00688"/>
    </source>
</evidence>
<keyword evidence="2 4" id="KW-0808">Transferase</keyword>
<dbReference type="HAMAP" id="MF_00688">
    <property type="entry name" value="Leu_Phe_trans"/>
    <property type="match status" value="1"/>
</dbReference>
<keyword evidence="3 4" id="KW-0012">Acyltransferase</keyword>
<comment type="catalytic activity">
    <reaction evidence="4">
        <text>N-terminal L-arginyl-[protein] + L-leucyl-tRNA(Leu) = N-terminal L-leucyl-L-arginyl-[protein] + tRNA(Leu) + H(+)</text>
        <dbReference type="Rhea" id="RHEA:50416"/>
        <dbReference type="Rhea" id="RHEA-COMP:9613"/>
        <dbReference type="Rhea" id="RHEA-COMP:9622"/>
        <dbReference type="Rhea" id="RHEA-COMP:12672"/>
        <dbReference type="Rhea" id="RHEA-COMP:12673"/>
        <dbReference type="ChEBI" id="CHEBI:15378"/>
        <dbReference type="ChEBI" id="CHEBI:64719"/>
        <dbReference type="ChEBI" id="CHEBI:78442"/>
        <dbReference type="ChEBI" id="CHEBI:78494"/>
        <dbReference type="ChEBI" id="CHEBI:133044"/>
        <dbReference type="EC" id="2.3.2.6"/>
    </reaction>
</comment>
<proteinExistence type="inferred from homology"/>
<evidence type="ECO:0000313" key="5">
    <source>
        <dbReference type="EMBL" id="WGL17073.1"/>
    </source>
</evidence>
<dbReference type="PANTHER" id="PTHR30098">
    <property type="entry name" value="LEUCYL/PHENYLALANYL-TRNA--PROTEIN TRANSFERASE"/>
    <property type="match status" value="1"/>
</dbReference>
<dbReference type="EC" id="2.3.2.6" evidence="4"/>
<evidence type="ECO:0000256" key="3">
    <source>
        <dbReference type="ARBA" id="ARBA00023315"/>
    </source>
</evidence>
<evidence type="ECO:0000256" key="1">
    <source>
        <dbReference type="ARBA" id="ARBA00022490"/>
    </source>
</evidence>
<name>A0ABY8NHS6_9GAMM</name>